<name>A0A9J7ASP7_9PROT</name>
<evidence type="ECO:0000313" key="1">
    <source>
        <dbReference type="EMBL" id="UUX49364.1"/>
    </source>
</evidence>
<gene>
    <name evidence="1" type="ORF">NUH88_18430</name>
</gene>
<protein>
    <submittedName>
        <fullName evidence="1">PAS domain-containing protein</fullName>
    </submittedName>
</protein>
<dbReference type="AlphaFoldDB" id="A0A9J7ASP7"/>
<dbReference type="InterPro" id="IPR009922">
    <property type="entry name" value="DUF1457"/>
</dbReference>
<dbReference type="EMBL" id="CP102480">
    <property type="protein sequence ID" value="UUX49364.1"/>
    <property type="molecule type" value="Genomic_DNA"/>
</dbReference>
<organism evidence="1 2">
    <name type="scientific">Nisaea acidiphila</name>
    <dbReference type="NCBI Taxonomy" id="1862145"/>
    <lineage>
        <taxon>Bacteria</taxon>
        <taxon>Pseudomonadati</taxon>
        <taxon>Pseudomonadota</taxon>
        <taxon>Alphaproteobacteria</taxon>
        <taxon>Rhodospirillales</taxon>
        <taxon>Thalassobaculaceae</taxon>
        <taxon>Nisaea</taxon>
    </lineage>
</organism>
<sequence>MQRKQATGIDDLDWVLGYWRSLRRDRIMPSRRDFDPTDIPPKILPHLLLVEVQDGNRFLYRIHGTAHVEAAGWDMTGSYLHELPERGGYRDYIVGIYERLLDEKAPLFTESTIHWKEYVSRSTQRLMMPFSNDGSTVHHVLSVQMFEFVSSDDRLKLNLSDFEGFGETQRYVVHG</sequence>
<dbReference type="Pfam" id="PF07310">
    <property type="entry name" value="PAS_5"/>
    <property type="match status" value="1"/>
</dbReference>
<dbReference type="RefSeq" id="WP_257767960.1">
    <property type="nucleotide sequence ID" value="NZ_CP102480.1"/>
</dbReference>
<dbReference type="Proteomes" id="UP001060336">
    <property type="component" value="Chromosome"/>
</dbReference>
<evidence type="ECO:0000313" key="2">
    <source>
        <dbReference type="Proteomes" id="UP001060336"/>
    </source>
</evidence>
<keyword evidence="2" id="KW-1185">Reference proteome</keyword>
<reference evidence="1" key="1">
    <citation type="submission" date="2022-08" db="EMBL/GenBank/DDBJ databases">
        <title>Nisaea acidiphila sp. nov., isolated from a marine algal debris and emended description of the genus Nisaea Urios et al. 2008.</title>
        <authorList>
            <person name="Kwon K."/>
        </authorList>
    </citation>
    <scope>NUCLEOTIDE SEQUENCE</scope>
    <source>
        <strain evidence="1">MEBiC11861</strain>
    </source>
</reference>
<dbReference type="KEGG" id="naci:NUH88_18430"/>
<proteinExistence type="predicted"/>
<accession>A0A9J7ASP7</accession>